<evidence type="ECO:0000256" key="3">
    <source>
        <dbReference type="ARBA" id="ARBA00022448"/>
    </source>
</evidence>
<accession>A0ABU5DK01</accession>
<dbReference type="RefSeq" id="WP_320423959.1">
    <property type="nucleotide sequence ID" value="NZ_JAXCLA010000005.1"/>
</dbReference>
<feature type="chain" id="PRO_5046354504" evidence="11">
    <location>
        <begin position="27"/>
        <end position="367"/>
    </location>
</feature>
<protein>
    <submittedName>
        <fullName evidence="13">Porin</fullName>
    </submittedName>
</protein>
<evidence type="ECO:0000256" key="10">
    <source>
        <dbReference type="ARBA" id="ARBA00023237"/>
    </source>
</evidence>
<keyword evidence="5" id="KW-0812">Transmembrane</keyword>
<keyword evidence="14" id="KW-1185">Reference proteome</keyword>
<keyword evidence="6 11" id="KW-0732">Signal</keyword>
<keyword evidence="9" id="KW-0472">Membrane</keyword>
<evidence type="ECO:0000256" key="2">
    <source>
        <dbReference type="ARBA" id="ARBA00011233"/>
    </source>
</evidence>
<reference evidence="13 14" key="1">
    <citation type="submission" date="2023-11" db="EMBL/GenBank/DDBJ databases">
        <title>Paucibacter sp. nov., isolated from fresh soil in Korea.</title>
        <authorList>
            <person name="Le N.T.T."/>
        </authorList>
    </citation>
    <scope>NUCLEOTIDE SEQUENCE [LARGE SCALE GENOMIC DNA]</scope>
    <source>
        <strain evidence="13 14">R3-3</strain>
    </source>
</reference>
<gene>
    <name evidence="13" type="ORF">SNE35_16175</name>
</gene>
<evidence type="ECO:0000256" key="5">
    <source>
        <dbReference type="ARBA" id="ARBA00022692"/>
    </source>
</evidence>
<sequence length="367" mass="39377">MRNFVRPATAVACACAALFSSAPVRAQGKIEIYGVLDEGIEHVNNIGKARASSWRSSAGYLATSFWGVRGEEDLGGGMKAFFDLESGFGLDTGATALSRQWGRGAFVGLSGDFGKVTLGRQYTMRFYAQQPLNMFGTGSQSLGIFDNGFTNPRVDNAISYMLNKGGFQGGVELSFGRDSQNGGTNAAANCPGETIPSKECREYSWVLNYSDKNWGVVSSFERDYGGMVGTFAGLTSPDLSDSRLNLGAWYRFGETKISAGLIKRDQEGLAIPKSNLYFMMASTPLTHAITLTAQLAHQKYENSANKASQFALRGLYAFSKKTRVYLTASYVRNDGALSLPATTAQPATTPLPGSSQLAITTGILLAF</sequence>
<evidence type="ECO:0000256" key="9">
    <source>
        <dbReference type="ARBA" id="ARBA00023136"/>
    </source>
</evidence>
<feature type="domain" description="Porin" evidence="12">
    <location>
        <begin position="13"/>
        <end position="335"/>
    </location>
</feature>
<organism evidence="13 14">
    <name type="scientific">Roseateles agri</name>
    <dbReference type="NCBI Taxonomy" id="3098619"/>
    <lineage>
        <taxon>Bacteria</taxon>
        <taxon>Pseudomonadati</taxon>
        <taxon>Pseudomonadota</taxon>
        <taxon>Betaproteobacteria</taxon>
        <taxon>Burkholderiales</taxon>
        <taxon>Sphaerotilaceae</taxon>
        <taxon>Roseateles</taxon>
    </lineage>
</organism>
<keyword evidence="3" id="KW-0813">Transport</keyword>
<evidence type="ECO:0000256" key="7">
    <source>
        <dbReference type="ARBA" id="ARBA00023065"/>
    </source>
</evidence>
<keyword evidence="7" id="KW-0406">Ion transport</keyword>
<keyword evidence="8" id="KW-0626">Porin</keyword>
<dbReference type="EMBL" id="JAXCLA010000005">
    <property type="protein sequence ID" value="MDY0746058.1"/>
    <property type="molecule type" value="Genomic_DNA"/>
</dbReference>
<dbReference type="InterPro" id="IPR050298">
    <property type="entry name" value="Gram-neg_bact_OMP"/>
</dbReference>
<proteinExistence type="predicted"/>
<dbReference type="PANTHER" id="PTHR34501">
    <property type="entry name" value="PROTEIN YDDL-RELATED"/>
    <property type="match status" value="1"/>
</dbReference>
<dbReference type="Pfam" id="PF13609">
    <property type="entry name" value="Porin_4"/>
    <property type="match status" value="1"/>
</dbReference>
<evidence type="ECO:0000313" key="14">
    <source>
        <dbReference type="Proteomes" id="UP001285263"/>
    </source>
</evidence>
<evidence type="ECO:0000256" key="6">
    <source>
        <dbReference type="ARBA" id="ARBA00022729"/>
    </source>
</evidence>
<dbReference type="CDD" id="cd00342">
    <property type="entry name" value="gram_neg_porins"/>
    <property type="match status" value="1"/>
</dbReference>
<evidence type="ECO:0000259" key="12">
    <source>
        <dbReference type="Pfam" id="PF13609"/>
    </source>
</evidence>
<feature type="signal peptide" evidence="11">
    <location>
        <begin position="1"/>
        <end position="26"/>
    </location>
</feature>
<dbReference type="InterPro" id="IPR023614">
    <property type="entry name" value="Porin_dom_sf"/>
</dbReference>
<comment type="caution">
    <text evidence="13">The sequence shown here is derived from an EMBL/GenBank/DDBJ whole genome shotgun (WGS) entry which is preliminary data.</text>
</comment>
<evidence type="ECO:0000256" key="1">
    <source>
        <dbReference type="ARBA" id="ARBA00004571"/>
    </source>
</evidence>
<dbReference type="Gene3D" id="2.40.160.10">
    <property type="entry name" value="Porin"/>
    <property type="match status" value="1"/>
</dbReference>
<dbReference type="PANTHER" id="PTHR34501:SF9">
    <property type="entry name" value="MAJOR OUTER MEMBRANE PROTEIN P.IA"/>
    <property type="match status" value="1"/>
</dbReference>
<evidence type="ECO:0000313" key="13">
    <source>
        <dbReference type="EMBL" id="MDY0746058.1"/>
    </source>
</evidence>
<dbReference type="Proteomes" id="UP001285263">
    <property type="component" value="Unassembled WGS sequence"/>
</dbReference>
<comment type="subcellular location">
    <subcellularLocation>
        <location evidence="1">Cell outer membrane</location>
        <topology evidence="1">Multi-pass membrane protein</topology>
    </subcellularLocation>
</comment>
<dbReference type="SUPFAM" id="SSF56935">
    <property type="entry name" value="Porins"/>
    <property type="match status" value="1"/>
</dbReference>
<evidence type="ECO:0000256" key="4">
    <source>
        <dbReference type="ARBA" id="ARBA00022452"/>
    </source>
</evidence>
<evidence type="ECO:0000256" key="11">
    <source>
        <dbReference type="SAM" id="SignalP"/>
    </source>
</evidence>
<keyword evidence="10" id="KW-0998">Cell outer membrane</keyword>
<name>A0ABU5DK01_9BURK</name>
<dbReference type="InterPro" id="IPR033900">
    <property type="entry name" value="Gram_neg_porin_domain"/>
</dbReference>
<evidence type="ECO:0000256" key="8">
    <source>
        <dbReference type="ARBA" id="ARBA00023114"/>
    </source>
</evidence>
<comment type="subunit">
    <text evidence="2">Homotrimer.</text>
</comment>
<keyword evidence="4" id="KW-1134">Transmembrane beta strand</keyword>